<dbReference type="PROSITE" id="PS51782">
    <property type="entry name" value="LYSM"/>
    <property type="match status" value="2"/>
</dbReference>
<dbReference type="EC" id="3.4.-.-" evidence="3"/>
<gene>
    <name evidence="3" type="primary">lytE</name>
    <name evidence="3" type="ORF">SPSYN_00611</name>
</gene>
<dbReference type="EMBL" id="LSRS01000002">
    <property type="protein sequence ID" value="KAF1085881.1"/>
    <property type="molecule type" value="Genomic_DNA"/>
</dbReference>
<dbReference type="GO" id="GO:0016787">
    <property type="term" value="F:hydrolase activity"/>
    <property type="evidence" value="ECO:0007669"/>
    <property type="project" value="UniProtKB-KW"/>
</dbReference>
<feature type="domain" description="LysM" evidence="2">
    <location>
        <begin position="92"/>
        <end position="135"/>
    </location>
</feature>
<dbReference type="InterPro" id="IPR036779">
    <property type="entry name" value="LysM_dom_sf"/>
</dbReference>
<feature type="chain" id="PRO_5039467667" evidence="1">
    <location>
        <begin position="25"/>
        <end position="295"/>
    </location>
</feature>
<dbReference type="CDD" id="cd00118">
    <property type="entry name" value="LysM"/>
    <property type="match status" value="2"/>
</dbReference>
<dbReference type="InterPro" id="IPR018392">
    <property type="entry name" value="LysM"/>
</dbReference>
<evidence type="ECO:0000259" key="2">
    <source>
        <dbReference type="PROSITE" id="PS51782"/>
    </source>
</evidence>
<evidence type="ECO:0000313" key="4">
    <source>
        <dbReference type="Proteomes" id="UP000798488"/>
    </source>
</evidence>
<dbReference type="OrthoDB" id="529831at2"/>
<dbReference type="AlphaFoldDB" id="A0A9D2WS29"/>
<dbReference type="Pfam" id="PF01476">
    <property type="entry name" value="LysM"/>
    <property type="match status" value="2"/>
</dbReference>
<proteinExistence type="predicted"/>
<keyword evidence="1" id="KW-0732">Signal</keyword>
<feature type="domain" description="LysM" evidence="2">
    <location>
        <begin position="25"/>
        <end position="68"/>
    </location>
</feature>
<dbReference type="Proteomes" id="UP000798488">
    <property type="component" value="Unassembled WGS sequence"/>
</dbReference>
<dbReference type="PANTHER" id="PTHR33734">
    <property type="entry name" value="LYSM DOMAIN-CONTAINING GPI-ANCHORED PROTEIN 2"/>
    <property type="match status" value="1"/>
</dbReference>
<sequence length="295" mass="32106">MARIKILLPGLLLLLFLNNNLACAASHTVVQGDTLWQLAKKYGSSVDKLKAINNLKNDNLAIGQIIQLDNIYRSSNITETTTSLTTNYTPPGSYLVKAGDTLGGISQRFGVSIDVMRNLNNIQGDMIFAGQTLVLNSSSVSRSYVDRPQAMQAQVADSSTRHGRLVDWFKEGINLLKPGQKFTAIDTQTGKSMRLAVLGGSNHCDIEPLTKADTDTMLALFTKWTWTPRPVCIQVDGQAIAASLSGMPHTNIENITDNGVTGHFDMYLYNSQPHGSGISVSYVQQHHDAVLKAAN</sequence>
<dbReference type="SMART" id="SM00257">
    <property type="entry name" value="LysM"/>
    <property type="match status" value="2"/>
</dbReference>
<keyword evidence="3" id="KW-0378">Hydrolase</keyword>
<dbReference type="PANTHER" id="PTHR33734:SF22">
    <property type="entry name" value="MEMBRANE-BOUND LYTIC MUREIN TRANSGLYCOSYLASE D"/>
    <property type="match status" value="1"/>
</dbReference>
<keyword evidence="4" id="KW-1185">Reference proteome</keyword>
<dbReference type="RefSeq" id="WP_161821044.1">
    <property type="nucleotide sequence ID" value="NZ_LSRS01000002.1"/>
</dbReference>
<protein>
    <submittedName>
        <fullName evidence="3">Peptidoglycan endopeptidase LytE</fullName>
        <ecNumber evidence="3">3.4.-.-</ecNumber>
    </submittedName>
</protein>
<name>A0A9D2WS29_9FIRM</name>
<organism evidence="3 4">
    <name type="scientific">Sporotomaculum syntrophicum</name>
    <dbReference type="NCBI Taxonomy" id="182264"/>
    <lineage>
        <taxon>Bacteria</taxon>
        <taxon>Bacillati</taxon>
        <taxon>Bacillota</taxon>
        <taxon>Clostridia</taxon>
        <taxon>Eubacteriales</taxon>
        <taxon>Desulfallaceae</taxon>
        <taxon>Sporotomaculum</taxon>
    </lineage>
</organism>
<dbReference type="Gene3D" id="3.10.350.10">
    <property type="entry name" value="LysM domain"/>
    <property type="match status" value="2"/>
</dbReference>
<feature type="signal peptide" evidence="1">
    <location>
        <begin position="1"/>
        <end position="24"/>
    </location>
</feature>
<dbReference type="SUPFAM" id="SSF54106">
    <property type="entry name" value="LysM domain"/>
    <property type="match status" value="2"/>
</dbReference>
<comment type="caution">
    <text evidence="3">The sequence shown here is derived from an EMBL/GenBank/DDBJ whole genome shotgun (WGS) entry which is preliminary data.</text>
</comment>
<evidence type="ECO:0000313" key="3">
    <source>
        <dbReference type="EMBL" id="KAF1085881.1"/>
    </source>
</evidence>
<reference evidence="3" key="1">
    <citation type="submission" date="2016-02" db="EMBL/GenBank/DDBJ databases">
        <title>Draft Genome Sequence of Sporotomaculum syntrophicum Strain FB, a Syntrophic Benzoate Degrader.</title>
        <authorList>
            <person name="Nobu M.K."/>
            <person name="Narihiro T."/>
            <person name="Qiu Y.-L."/>
            <person name="Ohashi A."/>
            <person name="Liu W.-T."/>
            <person name="Yuji S."/>
        </authorList>
    </citation>
    <scope>NUCLEOTIDE SEQUENCE</scope>
    <source>
        <strain evidence="3">FB</strain>
    </source>
</reference>
<evidence type="ECO:0000256" key="1">
    <source>
        <dbReference type="SAM" id="SignalP"/>
    </source>
</evidence>
<accession>A0A9D2WS29</accession>